<gene>
    <name evidence="2" type="ORF">YM304_12140</name>
</gene>
<dbReference type="InterPro" id="IPR024344">
    <property type="entry name" value="MDMPI_metal-binding"/>
</dbReference>
<dbReference type="NCBIfam" id="TIGR03083">
    <property type="entry name" value="maleylpyruvate isomerase family mycothiol-dependent enzyme"/>
    <property type="match status" value="1"/>
</dbReference>
<dbReference type="RefSeq" id="WP_015440775.1">
    <property type="nucleotide sequence ID" value="NC_020520.1"/>
</dbReference>
<accession>A0A6C7EA77</accession>
<evidence type="ECO:0000313" key="2">
    <source>
        <dbReference type="EMBL" id="BAN01528.1"/>
    </source>
</evidence>
<dbReference type="KEGG" id="aym:YM304_12140"/>
<proteinExistence type="predicted"/>
<dbReference type="InterPro" id="IPR034660">
    <property type="entry name" value="DinB/YfiT-like"/>
</dbReference>
<dbReference type="Pfam" id="PF11716">
    <property type="entry name" value="MDMPI_N"/>
    <property type="match status" value="1"/>
</dbReference>
<feature type="domain" description="Mycothiol-dependent maleylpyruvate isomerase metal-binding" evidence="1">
    <location>
        <begin position="12"/>
        <end position="135"/>
    </location>
</feature>
<dbReference type="SUPFAM" id="SSF109854">
    <property type="entry name" value="DinB/YfiT-like putative metalloenzymes"/>
    <property type="match status" value="1"/>
</dbReference>
<protein>
    <recommendedName>
        <fullName evidence="1">Mycothiol-dependent maleylpyruvate isomerase metal-binding domain-containing protein</fullName>
    </recommendedName>
</protein>
<dbReference type="AlphaFoldDB" id="A0A6C7EA77"/>
<dbReference type="GO" id="GO:0046872">
    <property type="term" value="F:metal ion binding"/>
    <property type="evidence" value="ECO:0007669"/>
    <property type="project" value="InterPro"/>
</dbReference>
<evidence type="ECO:0000313" key="3">
    <source>
        <dbReference type="Proteomes" id="UP000011863"/>
    </source>
</evidence>
<sequence>MNPDVSPAEYVAALRDDVDRLAACAESGPLDAPITACPDWDLRALLVHTGGVHRWATQAIRHAAPPTSLDGPKPQPDASGDDLAAWLRDGADALAEAVGATKPDDDTWHPFPAEQQAWVWPRRLAIETMIHRWDAEVATAGESSLDPTLATAGLGEFFEMMLPRVLIREQATVPDVSLHLHCTNDDVPGGAGEWIVWGEGGEYRMEAVHRHGDAALRGTSSDLLLVMMGRADVSTVDLRGDQGAVDAWFALPGL</sequence>
<dbReference type="PANTHER" id="PTHR40758:SF1">
    <property type="entry name" value="CONSERVED PROTEIN"/>
    <property type="match status" value="1"/>
</dbReference>
<keyword evidence="3" id="KW-1185">Reference proteome</keyword>
<name>A0A6C7EA77_ILUCY</name>
<dbReference type="EMBL" id="AP012057">
    <property type="protein sequence ID" value="BAN01528.1"/>
    <property type="molecule type" value="Genomic_DNA"/>
</dbReference>
<reference evidence="2 3" key="1">
    <citation type="journal article" date="2013" name="Int. J. Syst. Evol. Microbiol.">
        <title>Ilumatobacter nonamiense sp. nov. and Ilumatobacter coccineum sp. nov., isolated from seashore sand.</title>
        <authorList>
            <person name="Matsumoto A."/>
            <person name="Kasai H."/>
            <person name="Matsuo Y."/>
            <person name="Shizuri Y."/>
            <person name="Ichikawa N."/>
            <person name="Fujita N."/>
            <person name="Omura S."/>
            <person name="Takahashi Y."/>
        </authorList>
    </citation>
    <scope>NUCLEOTIDE SEQUENCE [LARGE SCALE GENOMIC DNA]</scope>
    <source>
        <strain evidence="3">NBRC 103263 / KCTC 29153 / YM16-304</strain>
    </source>
</reference>
<dbReference type="InterPro" id="IPR017517">
    <property type="entry name" value="Maleyloyr_isom"/>
</dbReference>
<dbReference type="PANTHER" id="PTHR40758">
    <property type="entry name" value="CONSERVED PROTEIN"/>
    <property type="match status" value="1"/>
</dbReference>
<dbReference type="GO" id="GO:0005886">
    <property type="term" value="C:plasma membrane"/>
    <property type="evidence" value="ECO:0007669"/>
    <property type="project" value="TreeGrafter"/>
</dbReference>
<dbReference type="Proteomes" id="UP000011863">
    <property type="component" value="Chromosome"/>
</dbReference>
<evidence type="ECO:0000259" key="1">
    <source>
        <dbReference type="Pfam" id="PF11716"/>
    </source>
</evidence>
<organism evidence="2 3">
    <name type="scientific">Ilumatobacter coccineus (strain NBRC 103263 / KCTC 29153 / YM16-304)</name>
    <dbReference type="NCBI Taxonomy" id="1313172"/>
    <lineage>
        <taxon>Bacteria</taxon>
        <taxon>Bacillati</taxon>
        <taxon>Actinomycetota</taxon>
        <taxon>Acidimicrobiia</taxon>
        <taxon>Acidimicrobiales</taxon>
        <taxon>Ilumatobacteraceae</taxon>
        <taxon>Ilumatobacter</taxon>
    </lineage>
</organism>